<evidence type="ECO:0000313" key="4">
    <source>
        <dbReference type="EMBL" id="NDW07597.1"/>
    </source>
</evidence>
<dbReference type="CDD" id="cd00431">
    <property type="entry name" value="cysteine_hydrolases"/>
    <property type="match status" value="1"/>
</dbReference>
<feature type="region of interest" description="Disordered" evidence="2">
    <location>
        <begin position="231"/>
        <end position="263"/>
    </location>
</feature>
<dbReference type="Proteomes" id="UP000469011">
    <property type="component" value="Unassembled WGS sequence"/>
</dbReference>
<comment type="caution">
    <text evidence="4">The sequence shown here is derived from an EMBL/GenBank/DDBJ whole genome shotgun (WGS) entry which is preliminary data.</text>
</comment>
<evidence type="ECO:0000256" key="2">
    <source>
        <dbReference type="SAM" id="MobiDB-lite"/>
    </source>
</evidence>
<accession>A0A6N9T839</accession>
<dbReference type="GO" id="GO:0016787">
    <property type="term" value="F:hydrolase activity"/>
    <property type="evidence" value="ECO:0007669"/>
    <property type="project" value="UniProtKB-KW"/>
</dbReference>
<sequence>MVTVAARPFDFKLDPARVALIVIDMQRDFLEPGGFGESLGNDVARLQAIVPGTARLIEGFRAAGRPVIHTRECHRPDLSDCPPAKLSRGAPGSRIGDAGPMGRILIAGEPGAEIVPELFPIAGELVIDKPGKGAFYATALSAHLAALGVTQLVFAGVTTEVCVQTTMREANDRGFECLIAEDATESYFAKFKQAAIDMIVAQGAIVGWAAPVAAIVAGLAAGEGAAAGSGDAGDPAFANSAPEGSSRTAEPVSPAPIGLGAGL</sequence>
<feature type="domain" description="Isochorismatase-like" evidence="3">
    <location>
        <begin position="19"/>
        <end position="206"/>
    </location>
</feature>
<gene>
    <name evidence="4" type="ORF">GTK09_24595</name>
</gene>
<dbReference type="EMBL" id="JAAAMG010000033">
    <property type="protein sequence ID" value="NDW07597.1"/>
    <property type="molecule type" value="Genomic_DNA"/>
</dbReference>
<evidence type="ECO:0000259" key="3">
    <source>
        <dbReference type="Pfam" id="PF00857"/>
    </source>
</evidence>
<dbReference type="PANTHER" id="PTHR43540:SF9">
    <property type="entry name" value="FAMILY HYDROLASE, PUTATIVE (AFU_ORTHOLOGUE AFUA_2G08700)-RELATED"/>
    <property type="match status" value="1"/>
</dbReference>
<proteinExistence type="predicted"/>
<dbReference type="PANTHER" id="PTHR43540">
    <property type="entry name" value="PEROXYUREIDOACRYLATE/UREIDOACRYLATE AMIDOHYDROLASE-RELATED"/>
    <property type="match status" value="1"/>
</dbReference>
<dbReference type="InterPro" id="IPR050272">
    <property type="entry name" value="Isochorismatase-like_hydrls"/>
</dbReference>
<reference evidence="4 5" key="1">
    <citation type="submission" date="2020-01" db="EMBL/GenBank/DDBJ databases">
        <title>Jiella pacifica sp. nov.</title>
        <authorList>
            <person name="Xue Z."/>
            <person name="Zhu S."/>
            <person name="Chen J."/>
            <person name="Yang J."/>
        </authorList>
    </citation>
    <scope>NUCLEOTIDE SEQUENCE [LARGE SCALE GENOMIC DNA]</scope>
    <source>
        <strain evidence="4 5">40Bstr34</strain>
    </source>
</reference>
<dbReference type="InterPro" id="IPR000868">
    <property type="entry name" value="Isochorismatase-like_dom"/>
</dbReference>
<dbReference type="SUPFAM" id="SSF52499">
    <property type="entry name" value="Isochorismatase-like hydrolases"/>
    <property type="match status" value="1"/>
</dbReference>
<dbReference type="Gene3D" id="3.40.50.850">
    <property type="entry name" value="Isochorismatase-like"/>
    <property type="match status" value="1"/>
</dbReference>
<keyword evidence="1" id="KW-0378">Hydrolase</keyword>
<keyword evidence="5" id="KW-1185">Reference proteome</keyword>
<dbReference type="InterPro" id="IPR036380">
    <property type="entry name" value="Isochorismatase-like_sf"/>
</dbReference>
<protein>
    <submittedName>
        <fullName evidence="4">Isochorismatase family protein</fullName>
    </submittedName>
</protein>
<name>A0A6N9T839_9HYPH</name>
<dbReference type="Pfam" id="PF00857">
    <property type="entry name" value="Isochorismatase"/>
    <property type="match status" value="1"/>
</dbReference>
<organism evidence="4 5">
    <name type="scientific">Jiella pacifica</name>
    <dbReference type="NCBI Taxonomy" id="2696469"/>
    <lineage>
        <taxon>Bacteria</taxon>
        <taxon>Pseudomonadati</taxon>
        <taxon>Pseudomonadota</taxon>
        <taxon>Alphaproteobacteria</taxon>
        <taxon>Hyphomicrobiales</taxon>
        <taxon>Aurantimonadaceae</taxon>
        <taxon>Jiella</taxon>
    </lineage>
</organism>
<evidence type="ECO:0000256" key="1">
    <source>
        <dbReference type="ARBA" id="ARBA00022801"/>
    </source>
</evidence>
<evidence type="ECO:0000313" key="5">
    <source>
        <dbReference type="Proteomes" id="UP000469011"/>
    </source>
</evidence>
<dbReference type="AlphaFoldDB" id="A0A6N9T839"/>